<dbReference type="Proteomes" id="UP000814176">
    <property type="component" value="Unassembled WGS sequence"/>
</dbReference>
<dbReference type="GeneID" id="72001262"/>
<comment type="caution">
    <text evidence="2">The sequence shown here is derived from an EMBL/GenBank/DDBJ whole genome shotgun (WGS) entry which is preliminary data.</text>
</comment>
<dbReference type="RefSeq" id="XP_047779564.1">
    <property type="nucleotide sequence ID" value="XM_047920530.1"/>
</dbReference>
<name>A0ABQ8KHQ0_9APHY</name>
<feature type="region of interest" description="Disordered" evidence="1">
    <location>
        <begin position="1"/>
        <end position="36"/>
    </location>
</feature>
<evidence type="ECO:0000256" key="1">
    <source>
        <dbReference type="SAM" id="MobiDB-lite"/>
    </source>
</evidence>
<organism evidence="2 3">
    <name type="scientific">Rhodofomes roseus</name>
    <dbReference type="NCBI Taxonomy" id="34475"/>
    <lineage>
        <taxon>Eukaryota</taxon>
        <taxon>Fungi</taxon>
        <taxon>Dikarya</taxon>
        <taxon>Basidiomycota</taxon>
        <taxon>Agaricomycotina</taxon>
        <taxon>Agaricomycetes</taxon>
        <taxon>Polyporales</taxon>
        <taxon>Rhodofomes</taxon>
    </lineage>
</organism>
<feature type="compositionally biased region" description="Acidic residues" evidence="1">
    <location>
        <begin position="1"/>
        <end position="34"/>
    </location>
</feature>
<keyword evidence="3" id="KW-1185">Reference proteome</keyword>
<reference evidence="2 3" key="1">
    <citation type="journal article" date="2021" name="Environ. Microbiol.">
        <title>Gene family expansions and transcriptome signatures uncover fungal adaptations to wood decay.</title>
        <authorList>
            <person name="Hage H."/>
            <person name="Miyauchi S."/>
            <person name="Viragh M."/>
            <person name="Drula E."/>
            <person name="Min B."/>
            <person name="Chaduli D."/>
            <person name="Navarro D."/>
            <person name="Favel A."/>
            <person name="Norest M."/>
            <person name="Lesage-Meessen L."/>
            <person name="Balint B."/>
            <person name="Merenyi Z."/>
            <person name="de Eugenio L."/>
            <person name="Morin E."/>
            <person name="Martinez A.T."/>
            <person name="Baldrian P."/>
            <person name="Stursova M."/>
            <person name="Martinez M.J."/>
            <person name="Novotny C."/>
            <person name="Magnuson J.K."/>
            <person name="Spatafora J.W."/>
            <person name="Maurice S."/>
            <person name="Pangilinan J."/>
            <person name="Andreopoulos W."/>
            <person name="LaButti K."/>
            <person name="Hundley H."/>
            <person name="Na H."/>
            <person name="Kuo A."/>
            <person name="Barry K."/>
            <person name="Lipzen A."/>
            <person name="Henrissat B."/>
            <person name="Riley R."/>
            <person name="Ahrendt S."/>
            <person name="Nagy L.G."/>
            <person name="Grigoriev I.V."/>
            <person name="Martin F."/>
            <person name="Rosso M.N."/>
        </authorList>
    </citation>
    <scope>NUCLEOTIDE SEQUENCE [LARGE SCALE GENOMIC DNA]</scope>
    <source>
        <strain evidence="2 3">CIRM-BRFM 1785</strain>
    </source>
</reference>
<gene>
    <name evidence="2" type="ORF">C8Q71DRAFT_706884</name>
</gene>
<accession>A0ABQ8KHQ0</accession>
<protein>
    <submittedName>
        <fullName evidence="2">Uncharacterized protein</fullName>
    </submittedName>
</protein>
<evidence type="ECO:0000313" key="3">
    <source>
        <dbReference type="Proteomes" id="UP000814176"/>
    </source>
</evidence>
<evidence type="ECO:0000313" key="2">
    <source>
        <dbReference type="EMBL" id="KAH9837395.1"/>
    </source>
</evidence>
<dbReference type="EMBL" id="JADCUA010000009">
    <property type="protein sequence ID" value="KAH9837395.1"/>
    <property type="molecule type" value="Genomic_DNA"/>
</dbReference>
<sequence>MPDIDFPDADAEDPTVDDDDDDDDDETGTPEDEPLALPSDFTAVERDDLGLQALATVERRIRVGHAHDLLDGIKQSLNHQGAFLLDKRKHARGQKDNTRSQSQVNAAVARTRNIAGMYNYNRDRLIALSREESDVLPWINLDTDLKGKNWNKARQLGDSREEQSWIWTVVPPWSMLTAMFAVDRVQWFRAKAEMTRANEEVNKLHAEFKRTILGFKNMSNAWEAVSTQQMLSRGAQAYARKKADIFSKMSLQCANAFASTRRDHEEKWDYAKVNQALCNNKRLILSCSGRDRTTAPGG</sequence>
<proteinExistence type="predicted"/>